<comment type="caution">
    <text evidence="1">The sequence shown here is derived from an EMBL/GenBank/DDBJ whole genome shotgun (WGS) entry which is preliminary data.</text>
</comment>
<keyword evidence="2" id="KW-1185">Reference proteome</keyword>
<evidence type="ECO:0000313" key="1">
    <source>
        <dbReference type="EMBL" id="MBW0578702.1"/>
    </source>
</evidence>
<accession>A0A9Q3KFB1</accession>
<dbReference type="Proteomes" id="UP000765509">
    <property type="component" value="Unassembled WGS sequence"/>
</dbReference>
<reference evidence="1" key="1">
    <citation type="submission" date="2021-03" db="EMBL/GenBank/DDBJ databases">
        <title>Draft genome sequence of rust myrtle Austropuccinia psidii MF-1, a brazilian biotype.</title>
        <authorList>
            <person name="Quecine M.C."/>
            <person name="Pachon D.M.R."/>
            <person name="Bonatelli M.L."/>
            <person name="Correr F.H."/>
            <person name="Franceschini L.M."/>
            <person name="Leite T.F."/>
            <person name="Margarido G.R.A."/>
            <person name="Almeida C.A."/>
            <person name="Ferrarezi J.A."/>
            <person name="Labate C.A."/>
        </authorList>
    </citation>
    <scope>NUCLEOTIDE SEQUENCE</scope>
    <source>
        <strain evidence="1">MF-1</strain>
    </source>
</reference>
<gene>
    <name evidence="1" type="ORF">O181_118417</name>
</gene>
<name>A0A9Q3KFB1_9BASI</name>
<organism evidence="1 2">
    <name type="scientific">Austropuccinia psidii MF-1</name>
    <dbReference type="NCBI Taxonomy" id="1389203"/>
    <lineage>
        <taxon>Eukaryota</taxon>
        <taxon>Fungi</taxon>
        <taxon>Dikarya</taxon>
        <taxon>Basidiomycota</taxon>
        <taxon>Pucciniomycotina</taxon>
        <taxon>Pucciniomycetes</taxon>
        <taxon>Pucciniales</taxon>
        <taxon>Sphaerophragmiaceae</taxon>
        <taxon>Austropuccinia</taxon>
    </lineage>
</organism>
<dbReference type="AlphaFoldDB" id="A0A9Q3KFB1"/>
<dbReference type="EMBL" id="AVOT02103358">
    <property type="protein sequence ID" value="MBW0578702.1"/>
    <property type="molecule type" value="Genomic_DNA"/>
</dbReference>
<sequence>MLTFVDEMTSTPPPGHLSPLPCLLSCLNWLLNPCLMIPTLSMLMLPRRSPDETPTLPPHLRPHHSLCFHTPGLTISMLVECPHPYAHVVPSRHASDTACHPYTRGVPPRHSSDTAYHPYARI</sequence>
<proteinExistence type="predicted"/>
<evidence type="ECO:0000313" key="2">
    <source>
        <dbReference type="Proteomes" id="UP000765509"/>
    </source>
</evidence>
<protein>
    <submittedName>
        <fullName evidence="1">Uncharacterized protein</fullName>
    </submittedName>
</protein>
<feature type="non-terminal residue" evidence="1">
    <location>
        <position position="122"/>
    </location>
</feature>